<dbReference type="AlphaFoldDB" id="A0A7D5JRC8"/>
<evidence type="ECO:0000313" key="4">
    <source>
        <dbReference type="EMBL" id="QLG00798.1"/>
    </source>
</evidence>
<organism evidence="4">
    <name type="scientific">Leclercia adecarboxylata</name>
    <dbReference type="NCBI Taxonomy" id="83655"/>
    <lineage>
        <taxon>Bacteria</taxon>
        <taxon>Pseudomonadati</taxon>
        <taxon>Pseudomonadota</taxon>
        <taxon>Gammaproteobacteria</taxon>
        <taxon>Enterobacterales</taxon>
        <taxon>Enterobacteriaceae</taxon>
        <taxon>Leclercia</taxon>
    </lineage>
</organism>
<feature type="domain" description="Type 4 secretion system PilS N-terminal" evidence="3">
    <location>
        <begin position="58"/>
        <end position="203"/>
    </location>
</feature>
<protein>
    <submittedName>
        <fullName evidence="4">IncI1 plasmid conjugative transfer prepilin PilS</fullName>
    </submittedName>
</protein>
<dbReference type="Gene3D" id="3.30.1690.10">
    <property type="entry name" value="TcpA-like pilin"/>
    <property type="match status" value="1"/>
</dbReference>
<dbReference type="GO" id="GO:0016020">
    <property type="term" value="C:membrane"/>
    <property type="evidence" value="ECO:0007669"/>
    <property type="project" value="UniProtKB-SubCell"/>
</dbReference>
<feature type="transmembrane region" description="Helical" evidence="2">
    <location>
        <begin position="32"/>
        <end position="50"/>
    </location>
</feature>
<sequence>MQYKPESVSQPSRASAVMAHHRGWAFLEQGSIALIVLVLIGIVLGAYFGLKSNVNVGKESSNIQSIITSTQNLLKGSDGYTFTSGAKMMGSLIQMKALPKTMTVRGTASSGNATLYNGWGGAVTLSPVTVSGFANGFSLTYELVPQDACVQLSTQLSRVGIADAITINSTAHTNGIVTTEEASAQCSADNGSTGTNKIIFTVNS</sequence>
<keyword evidence="2" id="KW-0472">Membrane</keyword>
<evidence type="ECO:0000256" key="2">
    <source>
        <dbReference type="SAM" id="Phobius"/>
    </source>
</evidence>
<name>A0A7D5JRC8_9ENTR</name>
<keyword evidence="4" id="KW-0614">Plasmid</keyword>
<dbReference type="SUPFAM" id="SSF54523">
    <property type="entry name" value="Pili subunits"/>
    <property type="match status" value="1"/>
</dbReference>
<accession>A0A7D5JRC8</accession>
<keyword evidence="2" id="KW-0812">Transmembrane</keyword>
<dbReference type="InterPro" id="IPR045584">
    <property type="entry name" value="Pilin-like"/>
</dbReference>
<dbReference type="RefSeq" id="WP_084833199.1">
    <property type="nucleotide sequence ID" value="NZ_CP106669.1"/>
</dbReference>
<dbReference type="InterPro" id="IPR014911">
    <property type="entry name" value="PilS_N"/>
</dbReference>
<proteinExistence type="predicted"/>
<comment type="subcellular location">
    <subcellularLocation>
        <location evidence="1">Membrane</location>
    </subcellularLocation>
</comment>
<geneLocation type="plasmid" evidence="4">
    <name>pP12375-1FII</name>
</geneLocation>
<reference evidence="4" key="1">
    <citation type="submission" date="2019-12" db="EMBL/GenBank/DDBJ databases">
        <authorList>
            <person name="Zhou D."/>
        </authorList>
    </citation>
    <scope>NUCLEOTIDE SEQUENCE</scope>
    <source>
        <strain evidence="4">P12375</strain>
        <plasmid evidence="4">pP12375-1FII</plasmid>
    </source>
</reference>
<evidence type="ECO:0000259" key="3">
    <source>
        <dbReference type="Pfam" id="PF08805"/>
    </source>
</evidence>
<evidence type="ECO:0000256" key="1">
    <source>
        <dbReference type="ARBA" id="ARBA00004370"/>
    </source>
</evidence>
<dbReference type="EMBL" id="MN821366">
    <property type="protein sequence ID" value="QLG00798.1"/>
    <property type="molecule type" value="Genomic_DNA"/>
</dbReference>
<dbReference type="Pfam" id="PF08805">
    <property type="entry name" value="PilS"/>
    <property type="match status" value="1"/>
</dbReference>
<keyword evidence="2" id="KW-1133">Transmembrane helix</keyword>